<evidence type="ECO:0000313" key="2">
    <source>
        <dbReference type="EMBL" id="AUX40521.1"/>
    </source>
</evidence>
<evidence type="ECO:0000256" key="1">
    <source>
        <dbReference type="SAM" id="MobiDB-lite"/>
    </source>
</evidence>
<reference evidence="2 3" key="1">
    <citation type="submission" date="2015-09" db="EMBL/GenBank/DDBJ databases">
        <title>Sorangium comparison.</title>
        <authorList>
            <person name="Zaburannyi N."/>
            <person name="Bunk B."/>
            <person name="Overmann J."/>
            <person name="Mueller R."/>
        </authorList>
    </citation>
    <scope>NUCLEOTIDE SEQUENCE [LARGE SCALE GENOMIC DNA]</scope>
    <source>
        <strain evidence="2 3">So ce26</strain>
    </source>
</reference>
<gene>
    <name evidence="2" type="ORF">SOCE26_019220</name>
</gene>
<proteinExistence type="predicted"/>
<evidence type="ECO:0008006" key="4">
    <source>
        <dbReference type="Google" id="ProtNLM"/>
    </source>
</evidence>
<dbReference type="EMBL" id="CP012673">
    <property type="protein sequence ID" value="AUX40521.1"/>
    <property type="molecule type" value="Genomic_DNA"/>
</dbReference>
<evidence type="ECO:0000313" key="3">
    <source>
        <dbReference type="Proteomes" id="UP000238348"/>
    </source>
</evidence>
<feature type="compositionally biased region" description="Basic and acidic residues" evidence="1">
    <location>
        <begin position="133"/>
        <end position="143"/>
    </location>
</feature>
<name>A0A2L0EMJ0_SORCE</name>
<accession>A0A2L0EMJ0</accession>
<organism evidence="2 3">
    <name type="scientific">Sorangium cellulosum</name>
    <name type="common">Polyangium cellulosum</name>
    <dbReference type="NCBI Taxonomy" id="56"/>
    <lineage>
        <taxon>Bacteria</taxon>
        <taxon>Pseudomonadati</taxon>
        <taxon>Myxococcota</taxon>
        <taxon>Polyangia</taxon>
        <taxon>Polyangiales</taxon>
        <taxon>Polyangiaceae</taxon>
        <taxon>Sorangium</taxon>
    </lineage>
</organism>
<dbReference type="SUPFAM" id="SSF54593">
    <property type="entry name" value="Glyoxalase/Bleomycin resistance protein/Dihydroxybiphenyl dioxygenase"/>
    <property type="match status" value="1"/>
</dbReference>
<dbReference type="InterPro" id="IPR029068">
    <property type="entry name" value="Glyas_Bleomycin-R_OHBP_Dase"/>
</dbReference>
<sequence length="243" mass="26541">MGQAMTIPVLPCASMPETLAFYRALGFEVTHEQTSPNVYAATRRGDVHLHFMGLKWLNPETSYSTCLVLVPEVERLHETFAEGLRQAYGKVPIAGLPRISRMKKGQSRFTVVDVAGNSVIFIRQGEPDDHDEGDPGSRSETRLGRALRAAARLRDFKNDDAAAAKVLDVALARDEPAAPIERARALAARAELAIVLGDPARARSLRAELDEVPLSGEERAQIQRDLDAIDALTPPDEGRPAAR</sequence>
<feature type="region of interest" description="Disordered" evidence="1">
    <location>
        <begin position="123"/>
        <end position="143"/>
    </location>
</feature>
<dbReference type="Proteomes" id="UP000238348">
    <property type="component" value="Chromosome"/>
</dbReference>
<protein>
    <recommendedName>
        <fullName evidence="4">Glyoxalase</fullName>
    </recommendedName>
</protein>
<dbReference type="Gene3D" id="3.10.180.10">
    <property type="entry name" value="2,3-Dihydroxybiphenyl 1,2-Dioxygenase, domain 1"/>
    <property type="match status" value="1"/>
</dbReference>
<dbReference type="AlphaFoldDB" id="A0A2L0EMJ0"/>
<dbReference type="OrthoDB" id="6624781at2"/>